<dbReference type="NCBIfam" id="NF006870">
    <property type="entry name" value="PRK09364.1"/>
    <property type="match status" value="1"/>
</dbReference>
<evidence type="ECO:0000256" key="3">
    <source>
        <dbReference type="ARBA" id="ARBA00012575"/>
    </source>
</evidence>
<dbReference type="PANTHER" id="PTHR22960:SF29">
    <property type="entry name" value="CYCLIC PYRANOPTERIN MONOPHOSPHATE SYNTHASE"/>
    <property type="match status" value="1"/>
</dbReference>
<dbReference type="UniPathway" id="UPA00344"/>
<dbReference type="EMBL" id="LIBJ01000078">
    <property type="protein sequence ID" value="KRO48550.1"/>
    <property type="molecule type" value="Genomic_DNA"/>
</dbReference>
<evidence type="ECO:0000313" key="9">
    <source>
        <dbReference type="Proteomes" id="UP000051017"/>
    </source>
</evidence>
<evidence type="ECO:0000256" key="2">
    <source>
        <dbReference type="ARBA" id="ARBA00005046"/>
    </source>
</evidence>
<dbReference type="GO" id="GO:0006777">
    <property type="term" value="P:Mo-molybdopterin cofactor biosynthetic process"/>
    <property type="evidence" value="ECO:0007669"/>
    <property type="project" value="UniProtKB-UniRule"/>
</dbReference>
<dbReference type="InterPro" id="IPR023045">
    <property type="entry name" value="MoaC"/>
</dbReference>
<proteinExistence type="inferred from homology"/>
<feature type="binding site" evidence="6">
    <location>
        <begin position="113"/>
        <end position="114"/>
    </location>
    <ligand>
        <name>substrate</name>
    </ligand>
</feature>
<dbReference type="NCBIfam" id="TIGR00581">
    <property type="entry name" value="moaC"/>
    <property type="match status" value="1"/>
</dbReference>
<evidence type="ECO:0000259" key="7">
    <source>
        <dbReference type="Pfam" id="PF01967"/>
    </source>
</evidence>
<protein>
    <recommendedName>
        <fullName evidence="3 6">Cyclic pyranopterin monophosphate synthase</fullName>
        <ecNumber evidence="3 6">4.6.1.17</ecNumber>
    </recommendedName>
    <alternativeName>
        <fullName evidence="6">Molybdenum cofactor biosynthesis protein C</fullName>
    </alternativeName>
</protein>
<dbReference type="SUPFAM" id="SSF55040">
    <property type="entry name" value="Molybdenum cofactor biosynthesis protein C, MoaC"/>
    <property type="match status" value="1"/>
</dbReference>
<feature type="active site" evidence="6">
    <location>
        <position position="128"/>
    </location>
</feature>
<dbReference type="InterPro" id="IPR036522">
    <property type="entry name" value="MoaC_sf"/>
</dbReference>
<name>A0A0R2QEG8_9ACTN</name>
<keyword evidence="4 6" id="KW-0501">Molybdenum cofactor biosynthesis</keyword>
<evidence type="ECO:0000256" key="4">
    <source>
        <dbReference type="ARBA" id="ARBA00023150"/>
    </source>
</evidence>
<sequence length="165" mass="18034">MSDLQFSHLDPAGNARMVDVTPKEATHRRAVARCKVFMKPETTAAIANREVKKGDVIAVARVAGIQAAKRTSDMIPLCHPLLIGAVHINFEIADDFIAIEAQVNTVDRTGVEMEALHACSVAALTIYDMCKSADRAMVIGELTLWEKSGGRQGLYRREDQQGQSI</sequence>
<organism evidence="8 9">
    <name type="scientific">Acidimicrobiia bacterium BACL6 MAG-120924-bin43</name>
    <dbReference type="NCBI Taxonomy" id="1655583"/>
    <lineage>
        <taxon>Bacteria</taxon>
        <taxon>Bacillati</taxon>
        <taxon>Actinomycetota</taxon>
        <taxon>Acidimicrobiia</taxon>
        <taxon>acIV cluster</taxon>
    </lineage>
</organism>
<comment type="catalytic activity">
    <reaction evidence="1 6">
        <text>(8S)-3',8-cyclo-7,8-dihydroguanosine 5'-triphosphate = cyclic pyranopterin phosphate + diphosphate</text>
        <dbReference type="Rhea" id="RHEA:49580"/>
        <dbReference type="ChEBI" id="CHEBI:33019"/>
        <dbReference type="ChEBI" id="CHEBI:59648"/>
        <dbReference type="ChEBI" id="CHEBI:131766"/>
        <dbReference type="EC" id="4.6.1.17"/>
    </reaction>
</comment>
<feature type="domain" description="Molybdopterin cofactor biosynthesis C (MoaC)" evidence="7">
    <location>
        <begin position="17"/>
        <end position="150"/>
    </location>
</feature>
<comment type="function">
    <text evidence="6">Catalyzes the conversion of (8S)-3',8-cyclo-7,8-dihydroguanosine 5'-triphosphate to cyclic pyranopterin monophosphate (cPMP).</text>
</comment>
<dbReference type="GO" id="GO:0061799">
    <property type="term" value="F:cyclic pyranopterin monophosphate synthase activity"/>
    <property type="evidence" value="ECO:0007669"/>
    <property type="project" value="UniProtKB-UniRule"/>
</dbReference>
<evidence type="ECO:0000256" key="6">
    <source>
        <dbReference type="HAMAP-Rule" id="MF_01224"/>
    </source>
</evidence>
<dbReference type="Gene3D" id="3.30.70.640">
    <property type="entry name" value="Molybdopterin cofactor biosynthesis C (MoaC) domain"/>
    <property type="match status" value="1"/>
</dbReference>
<dbReference type="Proteomes" id="UP000051017">
    <property type="component" value="Unassembled WGS sequence"/>
</dbReference>
<dbReference type="CDD" id="cd01420">
    <property type="entry name" value="MoaC_PE"/>
    <property type="match status" value="1"/>
</dbReference>
<reference evidence="8 9" key="1">
    <citation type="submission" date="2015-10" db="EMBL/GenBank/DDBJ databases">
        <title>Metagenome-Assembled Genomes uncover a global brackish microbiome.</title>
        <authorList>
            <person name="Hugerth L.W."/>
            <person name="Larsson J."/>
            <person name="Alneberg J."/>
            <person name="Lindh M.V."/>
            <person name="Legrand C."/>
            <person name="Pinhassi J."/>
            <person name="Andersson A.F."/>
        </authorList>
    </citation>
    <scope>NUCLEOTIDE SEQUENCE [LARGE SCALE GENOMIC DNA]</scope>
    <source>
        <strain evidence="8">BACL6 MAG-120924-bin43</strain>
    </source>
</reference>
<comment type="caution">
    <text evidence="8">The sequence shown here is derived from an EMBL/GenBank/DDBJ whole genome shotgun (WGS) entry which is preliminary data.</text>
</comment>
<dbReference type="AlphaFoldDB" id="A0A0R2QEG8"/>
<dbReference type="InterPro" id="IPR047594">
    <property type="entry name" value="MoaC_bact/euk"/>
</dbReference>
<evidence type="ECO:0000256" key="5">
    <source>
        <dbReference type="ARBA" id="ARBA00023239"/>
    </source>
</evidence>
<dbReference type="PANTHER" id="PTHR22960">
    <property type="entry name" value="MOLYBDOPTERIN COFACTOR SYNTHESIS PROTEIN A"/>
    <property type="match status" value="1"/>
</dbReference>
<accession>A0A0R2QEG8</accession>
<comment type="pathway">
    <text evidence="2 6">Cofactor biosynthesis; molybdopterin biosynthesis.</text>
</comment>
<evidence type="ECO:0000313" key="8">
    <source>
        <dbReference type="EMBL" id="KRO48550.1"/>
    </source>
</evidence>
<keyword evidence="5 6" id="KW-0456">Lyase</keyword>
<dbReference type="EC" id="4.6.1.17" evidence="3 6"/>
<dbReference type="InterPro" id="IPR050105">
    <property type="entry name" value="MoCo_biosynth_MoaA/MoaC"/>
</dbReference>
<feature type="binding site" evidence="6">
    <location>
        <begin position="77"/>
        <end position="79"/>
    </location>
    <ligand>
        <name>substrate</name>
    </ligand>
</feature>
<gene>
    <name evidence="6 8" type="primary">moaC</name>
    <name evidence="8" type="ORF">ABR75_02340</name>
</gene>
<dbReference type="InterPro" id="IPR002820">
    <property type="entry name" value="Mopterin_CF_biosynth-C_dom"/>
</dbReference>
<comment type="similarity">
    <text evidence="6">Belongs to the MoaC family.</text>
</comment>
<dbReference type="Pfam" id="PF01967">
    <property type="entry name" value="MoaC"/>
    <property type="match status" value="1"/>
</dbReference>
<dbReference type="HAMAP" id="MF_01224_B">
    <property type="entry name" value="MoaC_B"/>
    <property type="match status" value="1"/>
</dbReference>
<evidence type="ECO:0000256" key="1">
    <source>
        <dbReference type="ARBA" id="ARBA00001637"/>
    </source>
</evidence>
<comment type="subunit">
    <text evidence="6">Homohexamer; trimer of dimers.</text>
</comment>